<dbReference type="EMBL" id="BFAA01009270">
    <property type="protein sequence ID" value="GCB78978.1"/>
    <property type="molecule type" value="Genomic_DNA"/>
</dbReference>
<name>A0A401Q0U1_SCYTO</name>
<accession>A0A401Q0U1</accession>
<proteinExistence type="predicted"/>
<reference evidence="1 2" key="1">
    <citation type="journal article" date="2018" name="Nat. Ecol. Evol.">
        <title>Shark genomes provide insights into elasmobranch evolution and the origin of vertebrates.</title>
        <authorList>
            <person name="Hara Y"/>
            <person name="Yamaguchi K"/>
            <person name="Onimaru K"/>
            <person name="Kadota M"/>
            <person name="Koyanagi M"/>
            <person name="Keeley SD"/>
            <person name="Tatsumi K"/>
            <person name="Tanaka K"/>
            <person name="Motone F"/>
            <person name="Kageyama Y"/>
            <person name="Nozu R"/>
            <person name="Adachi N"/>
            <person name="Nishimura O"/>
            <person name="Nakagawa R"/>
            <person name="Tanegashima C"/>
            <person name="Kiyatake I"/>
            <person name="Matsumoto R"/>
            <person name="Murakumo K"/>
            <person name="Nishida K"/>
            <person name="Terakita A"/>
            <person name="Kuratani S"/>
            <person name="Sato K"/>
            <person name="Hyodo S Kuraku.S."/>
        </authorList>
    </citation>
    <scope>NUCLEOTIDE SEQUENCE [LARGE SCALE GENOMIC DNA]</scope>
</reference>
<gene>
    <name evidence="1" type="ORF">scyTo_0015918</name>
</gene>
<comment type="caution">
    <text evidence="1">The sequence shown here is derived from an EMBL/GenBank/DDBJ whole genome shotgun (WGS) entry which is preliminary data.</text>
</comment>
<organism evidence="1 2">
    <name type="scientific">Scyliorhinus torazame</name>
    <name type="common">Cloudy catshark</name>
    <name type="synonym">Catulus torazame</name>
    <dbReference type="NCBI Taxonomy" id="75743"/>
    <lineage>
        <taxon>Eukaryota</taxon>
        <taxon>Metazoa</taxon>
        <taxon>Chordata</taxon>
        <taxon>Craniata</taxon>
        <taxon>Vertebrata</taxon>
        <taxon>Chondrichthyes</taxon>
        <taxon>Elasmobranchii</taxon>
        <taxon>Galeomorphii</taxon>
        <taxon>Galeoidea</taxon>
        <taxon>Carcharhiniformes</taxon>
        <taxon>Scyliorhinidae</taxon>
        <taxon>Scyliorhinus</taxon>
    </lineage>
</organism>
<sequence>MLHLNAPFLPAAGIVYRVGREASQLQPEMCLVKGRYKSWYTAAPTHKHPALNVEDCFCHNAMKCRTNWNNIYVKSKLWHLLQENHHQLGVKHCTEEY</sequence>
<dbReference type="AlphaFoldDB" id="A0A401Q0U1"/>
<evidence type="ECO:0000313" key="2">
    <source>
        <dbReference type="Proteomes" id="UP000288216"/>
    </source>
</evidence>
<protein>
    <submittedName>
        <fullName evidence="1">Uncharacterized protein</fullName>
    </submittedName>
</protein>
<keyword evidence="2" id="KW-1185">Reference proteome</keyword>
<evidence type="ECO:0000313" key="1">
    <source>
        <dbReference type="EMBL" id="GCB78978.1"/>
    </source>
</evidence>
<dbReference type="Proteomes" id="UP000288216">
    <property type="component" value="Unassembled WGS sequence"/>
</dbReference>